<organism evidence="1 2">
    <name type="scientific">Rangifer tarandus platyrhynchus</name>
    <name type="common">Svalbard reindeer</name>
    <dbReference type="NCBI Taxonomy" id="3082113"/>
    <lineage>
        <taxon>Eukaryota</taxon>
        <taxon>Metazoa</taxon>
        <taxon>Chordata</taxon>
        <taxon>Craniata</taxon>
        <taxon>Vertebrata</taxon>
        <taxon>Euteleostomi</taxon>
        <taxon>Mammalia</taxon>
        <taxon>Eutheria</taxon>
        <taxon>Laurasiatheria</taxon>
        <taxon>Artiodactyla</taxon>
        <taxon>Ruminantia</taxon>
        <taxon>Pecora</taxon>
        <taxon>Cervidae</taxon>
        <taxon>Odocoileinae</taxon>
        <taxon>Rangifer</taxon>
    </lineage>
</organism>
<proteinExistence type="predicted"/>
<gene>
    <name evidence="1" type="ORF">MRATA1EN22A_LOCUS27828</name>
</gene>
<reference evidence="1" key="1">
    <citation type="submission" date="2023-05" db="EMBL/GenBank/DDBJ databases">
        <authorList>
            <consortium name="ELIXIR-Norway"/>
        </authorList>
    </citation>
    <scope>NUCLEOTIDE SEQUENCE</scope>
</reference>
<dbReference type="EMBL" id="OX596093">
    <property type="protein sequence ID" value="CAN0568563.1"/>
    <property type="molecule type" value="Genomic_DNA"/>
</dbReference>
<name>A0AC60A7F9_RANTA</name>
<accession>A0AC60A7F9</accession>
<dbReference type="Proteomes" id="UP001162501">
    <property type="component" value="Chromosome 9"/>
</dbReference>
<protein>
    <submittedName>
        <fullName evidence="1">Uncharacterized protein</fullName>
    </submittedName>
</protein>
<evidence type="ECO:0000313" key="1">
    <source>
        <dbReference type="EMBL" id="CAN0568563.1"/>
    </source>
</evidence>
<sequence length="157" mass="17243">MPPVWPEQLGESSGQAAQEMLVDGVGLPQVVSASPLEPSCFTLPSWCARPHSPGPSVSKSQPVLLPTCNTTIHDTVKNPSHAAKYQPAFIFSTHRKDSLKNNTDSVKEHFCIATCPALCRKKPLLARLMEDRHLSDVFGKMMDLRRSVPSQLAWSPL</sequence>
<evidence type="ECO:0000313" key="2">
    <source>
        <dbReference type="Proteomes" id="UP001162501"/>
    </source>
</evidence>
<reference evidence="1" key="2">
    <citation type="submission" date="2025-03" db="EMBL/GenBank/DDBJ databases">
        <authorList>
            <consortium name="ELIXIR-Norway"/>
            <consortium name="Elixir Norway"/>
        </authorList>
    </citation>
    <scope>NUCLEOTIDE SEQUENCE</scope>
</reference>